<evidence type="ECO:0000259" key="3">
    <source>
        <dbReference type="Pfam" id="PF01970"/>
    </source>
</evidence>
<name>A0A4Q7YAE7_9ACTN</name>
<reference evidence="4 5" key="1">
    <citation type="submission" date="2019-02" db="EMBL/GenBank/DDBJ databases">
        <title>Sequencing the genomes of 1000 actinobacteria strains.</title>
        <authorList>
            <person name="Klenk H.-P."/>
        </authorList>
    </citation>
    <scope>NUCLEOTIDE SEQUENCE [LARGE SCALE GENOMIC DNA]</scope>
    <source>
        <strain evidence="4 5">DSM 44509</strain>
    </source>
</reference>
<evidence type="ECO:0000256" key="2">
    <source>
        <dbReference type="SAM" id="Phobius"/>
    </source>
</evidence>
<feature type="transmembrane region" description="Helical" evidence="2">
    <location>
        <begin position="329"/>
        <end position="351"/>
    </location>
</feature>
<feature type="transmembrane region" description="Helical" evidence="2">
    <location>
        <begin position="471"/>
        <end position="494"/>
    </location>
</feature>
<dbReference type="PANTHER" id="PTHR35342:SF5">
    <property type="entry name" value="TRICARBOXYLIC TRANSPORT PROTEIN"/>
    <property type="match status" value="1"/>
</dbReference>
<feature type="transmembrane region" description="Helical" evidence="2">
    <location>
        <begin position="441"/>
        <end position="459"/>
    </location>
</feature>
<dbReference type="Proteomes" id="UP000292507">
    <property type="component" value="Unassembled WGS sequence"/>
</dbReference>
<comment type="caution">
    <text evidence="4">The sequence shown here is derived from an EMBL/GenBank/DDBJ whole genome shotgun (WGS) entry which is preliminary data.</text>
</comment>
<feature type="transmembrane region" description="Helical" evidence="2">
    <location>
        <begin position="143"/>
        <end position="162"/>
    </location>
</feature>
<feature type="transmembrane region" description="Helical" evidence="2">
    <location>
        <begin position="168"/>
        <end position="187"/>
    </location>
</feature>
<feature type="transmembrane region" description="Helical" evidence="2">
    <location>
        <begin position="199"/>
        <end position="222"/>
    </location>
</feature>
<evidence type="ECO:0000313" key="4">
    <source>
        <dbReference type="EMBL" id="RZU34162.1"/>
    </source>
</evidence>
<proteinExistence type="predicted"/>
<feature type="transmembrane region" description="Helical" evidence="2">
    <location>
        <begin position="267"/>
        <end position="290"/>
    </location>
</feature>
<keyword evidence="2" id="KW-0812">Transmembrane</keyword>
<feature type="region of interest" description="Disordered" evidence="1">
    <location>
        <begin position="503"/>
        <end position="563"/>
    </location>
</feature>
<sequence length="563" mass="57907">MPFDEISAGLDLLFQAGPLAWLLLGVTLGFVVGVLPGLSTSNTAALLLPFSIGLPLESSLVLIVSIYAGAAFGGAVPAILVNVPGETGSAVTALDGYPMAKRGEGGYAIGIARMASVLGGVISGIVVLLVLEPLGGLALKFGAREMFVVILLGFVVASSIMGSNVRKGILAGVLGLLLATVGASPLTAQNRFTFDILDLYEGIPFLPALIGAFAISEMLLLAGSKDPTKPGGKIVGLGGIRQQLSDALRGVKTTLAHPVAVLRASSIGMFLGVIPGVGTSIANFVSYGLAKRQSKEPEQFGKGEPKGVIASEACDNAVTSATLVPTLTLGIPGSATMAVVLAAFYLQGIAPGPRVLVTNSAEVYAVVLALLVASLLILPLGILLAAPLTQISRMPISFLVPGVVFVSLAGAFASRSSLFDVALTVIFGVVAYIMRLHGYPVIPLILGLILGPLAEEYLLRGLTLGNDQMSYFFDSAVVNVLWFLLAAMVVYLVVSGRRDAVRRRRRAEGSGPAGPQLLEEPADRRVSTVSTTAGRPGPDGVTGERPADGASPPSQAPDDRNAP</sequence>
<organism evidence="4 5">
    <name type="scientific">Blastococcus saxobsidens</name>
    <dbReference type="NCBI Taxonomy" id="138336"/>
    <lineage>
        <taxon>Bacteria</taxon>
        <taxon>Bacillati</taxon>
        <taxon>Actinomycetota</taxon>
        <taxon>Actinomycetes</taxon>
        <taxon>Geodermatophilales</taxon>
        <taxon>Geodermatophilaceae</taxon>
        <taxon>Blastococcus</taxon>
    </lineage>
</organism>
<feature type="transmembrane region" description="Helical" evidence="2">
    <location>
        <begin position="363"/>
        <end position="384"/>
    </location>
</feature>
<feature type="transmembrane region" description="Helical" evidence="2">
    <location>
        <begin position="20"/>
        <end position="48"/>
    </location>
</feature>
<feature type="transmembrane region" description="Helical" evidence="2">
    <location>
        <begin position="396"/>
        <end position="412"/>
    </location>
</feature>
<feature type="transmembrane region" description="Helical" evidence="2">
    <location>
        <begin position="107"/>
        <end position="131"/>
    </location>
</feature>
<accession>A0A4Q7YAE7</accession>
<keyword evidence="2" id="KW-1133">Transmembrane helix</keyword>
<dbReference type="InterPro" id="IPR002823">
    <property type="entry name" value="DUF112_TM"/>
</dbReference>
<evidence type="ECO:0000256" key="1">
    <source>
        <dbReference type="SAM" id="MobiDB-lite"/>
    </source>
</evidence>
<dbReference type="RefSeq" id="WP_158657491.1">
    <property type="nucleotide sequence ID" value="NZ_POQT01000003.1"/>
</dbReference>
<dbReference type="AlphaFoldDB" id="A0A4Q7YAE7"/>
<keyword evidence="5" id="KW-1185">Reference proteome</keyword>
<feature type="domain" description="DUF112" evidence="3">
    <location>
        <begin position="19"/>
        <end position="446"/>
    </location>
</feature>
<keyword evidence="2" id="KW-0472">Membrane</keyword>
<protein>
    <submittedName>
        <fullName evidence="4">Putative tricarboxylic transport membrane protein</fullName>
    </submittedName>
</protein>
<evidence type="ECO:0000313" key="5">
    <source>
        <dbReference type="Proteomes" id="UP000292507"/>
    </source>
</evidence>
<dbReference type="PANTHER" id="PTHR35342">
    <property type="entry name" value="TRICARBOXYLIC TRANSPORT PROTEIN"/>
    <property type="match status" value="1"/>
</dbReference>
<dbReference type="EMBL" id="SHKV01000001">
    <property type="protein sequence ID" value="RZU34162.1"/>
    <property type="molecule type" value="Genomic_DNA"/>
</dbReference>
<feature type="transmembrane region" description="Helical" evidence="2">
    <location>
        <begin position="60"/>
        <end position="80"/>
    </location>
</feature>
<dbReference type="Pfam" id="PF01970">
    <property type="entry name" value="TctA"/>
    <property type="match status" value="1"/>
</dbReference>
<gene>
    <name evidence="4" type="ORF">BKA19_3920</name>
</gene>